<evidence type="ECO:0000313" key="3">
    <source>
        <dbReference type="Proteomes" id="UP000556620"/>
    </source>
</evidence>
<sequence length="471" mass="53267">MTIKKTSSALQPGPSGASGALKDPSMATTEAPKLEPIASPVENVVAKVKTLKFVPSLDPNKKFVEQLMRDRQDIEPDYIYRCIINQQQYFDKYPDVQHSGMLAADHYFTYGFNESRELKRPGLLKHPQAFRIDHQATLFLSSAPRRDGSFVYRCLFQSKKLKKNLVYHGKTEILKLVRAIFNCKELIFSRPEHNETSLYLIELAKNIGVNVILDYDDLLVPEHAEYLGHVRSSEGRSVDAARNNIMGKSAFLLYADGFRCSTHLIAKAMHHLSKPIEVHKNQILASMVRAKQDCVVRLNDLPRRKLKILYLSGTATHKKDYSIAQGPLIRLAQLYPDSFEITFLGNTGSHSAPIEIFNPHVKTVSRVNFDEMLNIISQHDIALAPLENTIFNNAKSNIKFIECGSQGVPVIASPRDEFKAAITHGVNGWLCESQNEWFTQLEKLIKDPKILHRVSLKARESVIKQHVLGEQ</sequence>
<dbReference type="Pfam" id="PF13692">
    <property type="entry name" value="Glyco_trans_1_4"/>
    <property type="match status" value="1"/>
</dbReference>
<proteinExistence type="predicted"/>
<accession>A0A7W2JJX4</accession>
<evidence type="ECO:0000313" key="2">
    <source>
        <dbReference type="EMBL" id="MBA6060317.1"/>
    </source>
</evidence>
<comment type="caution">
    <text evidence="2">The sequence shown here is derived from an EMBL/GenBank/DDBJ whole genome shotgun (WGS) entry which is preliminary data.</text>
</comment>
<feature type="compositionally biased region" description="Polar residues" evidence="1">
    <location>
        <begin position="1"/>
        <end position="10"/>
    </location>
</feature>
<dbReference type="EMBL" id="JACGCU010000022">
    <property type="protein sequence ID" value="MBA6060317.1"/>
    <property type="molecule type" value="Genomic_DNA"/>
</dbReference>
<dbReference type="GO" id="GO:0016740">
    <property type="term" value="F:transferase activity"/>
    <property type="evidence" value="ECO:0007669"/>
    <property type="project" value="UniProtKB-KW"/>
</dbReference>
<protein>
    <submittedName>
        <fullName evidence="2">Glycosyltransferase</fullName>
    </submittedName>
</protein>
<reference evidence="2 3" key="1">
    <citation type="submission" date="2020-07" db="EMBL/GenBank/DDBJ databases">
        <title>Diversity of carbapenemase encoding genes among Pseudomonas putida group clinical isolates in a tertiary Brazilian hospital.</title>
        <authorList>
            <person name="Alberto-Lei F."/>
            <person name="Nodari C.S."/>
            <person name="Streling A.P."/>
            <person name="Paulino J.T."/>
            <person name="Bessa-Neto F.O."/>
            <person name="Cayo R."/>
            <person name="Gales A.C."/>
        </authorList>
    </citation>
    <scope>NUCLEOTIDE SEQUENCE [LARGE SCALE GENOMIC DNA]</scope>
    <source>
        <strain evidence="2 3">14535</strain>
    </source>
</reference>
<organism evidence="2 3">
    <name type="scientific">Pseudomonas juntendi</name>
    <dbReference type="NCBI Taxonomy" id="2666183"/>
    <lineage>
        <taxon>Bacteria</taxon>
        <taxon>Pseudomonadati</taxon>
        <taxon>Pseudomonadota</taxon>
        <taxon>Gammaproteobacteria</taxon>
        <taxon>Pseudomonadales</taxon>
        <taxon>Pseudomonadaceae</taxon>
        <taxon>Pseudomonas</taxon>
    </lineage>
</organism>
<gene>
    <name evidence="2" type="ORF">H4C44_14160</name>
</gene>
<dbReference type="Proteomes" id="UP000556620">
    <property type="component" value="Unassembled WGS sequence"/>
</dbReference>
<dbReference type="SUPFAM" id="SSF53756">
    <property type="entry name" value="UDP-Glycosyltransferase/glycogen phosphorylase"/>
    <property type="match status" value="1"/>
</dbReference>
<evidence type="ECO:0000256" key="1">
    <source>
        <dbReference type="SAM" id="MobiDB-lite"/>
    </source>
</evidence>
<keyword evidence="2" id="KW-0808">Transferase</keyword>
<dbReference type="RefSeq" id="WP_182368212.1">
    <property type="nucleotide sequence ID" value="NZ_JACGCU010000022.1"/>
</dbReference>
<name>A0A7W2JJX4_9PSED</name>
<feature type="region of interest" description="Disordered" evidence="1">
    <location>
        <begin position="1"/>
        <end position="27"/>
    </location>
</feature>
<dbReference type="AlphaFoldDB" id="A0A7W2JJX4"/>
<dbReference type="Gene3D" id="3.40.50.2000">
    <property type="entry name" value="Glycogen Phosphorylase B"/>
    <property type="match status" value="1"/>
</dbReference>